<keyword evidence="3" id="KW-0238">DNA-binding</keyword>
<dbReference type="InterPro" id="IPR011598">
    <property type="entry name" value="bHLH_dom"/>
</dbReference>
<dbReference type="PANTHER" id="PTHR45914">
    <property type="entry name" value="TRANSCRIPTION FACTOR HEC3-RELATED"/>
    <property type="match status" value="1"/>
</dbReference>
<evidence type="ECO:0000256" key="1">
    <source>
        <dbReference type="ARBA" id="ARBA00004123"/>
    </source>
</evidence>
<feature type="region of interest" description="Disordered" evidence="6">
    <location>
        <begin position="1"/>
        <end position="63"/>
    </location>
</feature>
<feature type="compositionally biased region" description="Low complexity" evidence="6">
    <location>
        <begin position="1"/>
        <end position="21"/>
    </location>
</feature>
<dbReference type="EMBL" id="JBDFQZ010000008">
    <property type="protein sequence ID" value="KAK9699172.1"/>
    <property type="molecule type" value="Genomic_DNA"/>
</dbReference>
<evidence type="ECO:0000256" key="5">
    <source>
        <dbReference type="ARBA" id="ARBA00023242"/>
    </source>
</evidence>
<keyword evidence="4" id="KW-0804">Transcription</keyword>
<reference evidence="8" key="1">
    <citation type="submission" date="2024-03" db="EMBL/GenBank/DDBJ databases">
        <title>WGS assembly of Saponaria officinalis var. Norfolk2.</title>
        <authorList>
            <person name="Jenkins J."/>
            <person name="Shu S."/>
            <person name="Grimwood J."/>
            <person name="Barry K."/>
            <person name="Goodstein D."/>
            <person name="Schmutz J."/>
            <person name="Leebens-Mack J."/>
            <person name="Osbourn A."/>
        </authorList>
    </citation>
    <scope>NUCLEOTIDE SEQUENCE [LARGE SCALE GENOMIC DNA]</scope>
    <source>
        <strain evidence="8">JIC</strain>
    </source>
</reference>
<dbReference type="GO" id="GO:0046983">
    <property type="term" value="F:protein dimerization activity"/>
    <property type="evidence" value="ECO:0007669"/>
    <property type="project" value="InterPro"/>
</dbReference>
<dbReference type="PANTHER" id="PTHR45914:SF2">
    <property type="entry name" value="TRANSCRIPTION FACTOR BHLH140-LIKE PROTEIN"/>
    <property type="match status" value="1"/>
</dbReference>
<sequence>MDYTTSYNPTYNSSSPSSNPNMISSTYTTNNKTNSNISSNSNNNKTKGGKGGVRLSTDPQSVAARQRRHRISERFKMLQSLVPGGDKLDTVSMLEQTIQYVKFLKSQLLLHQTLVNNSSKFNTCATNFNYDHHDYSSAYYYNNNNYDINTSSYYEMMWNNNCSGGGGGGHGGGQEVNVMGVADTQATPTHVQGFSFGYQLGR</sequence>
<gene>
    <name evidence="8" type="ORF">RND81_08G157200</name>
</gene>
<evidence type="ECO:0000256" key="3">
    <source>
        <dbReference type="ARBA" id="ARBA00023125"/>
    </source>
</evidence>
<dbReference type="InterPro" id="IPR045843">
    <property type="entry name" value="IND-like"/>
</dbReference>
<keyword evidence="9" id="KW-1185">Reference proteome</keyword>
<evidence type="ECO:0000256" key="6">
    <source>
        <dbReference type="SAM" id="MobiDB-lite"/>
    </source>
</evidence>
<keyword evidence="2" id="KW-0805">Transcription regulation</keyword>
<feature type="compositionally biased region" description="Low complexity" evidence="6">
    <location>
        <begin position="28"/>
        <end position="46"/>
    </location>
</feature>
<dbReference type="SUPFAM" id="SSF47459">
    <property type="entry name" value="HLH, helix-loop-helix DNA-binding domain"/>
    <property type="match status" value="1"/>
</dbReference>
<dbReference type="CDD" id="cd11454">
    <property type="entry name" value="bHLH_AtIND_like"/>
    <property type="match status" value="1"/>
</dbReference>
<proteinExistence type="predicted"/>
<dbReference type="GO" id="GO:0005634">
    <property type="term" value="C:nucleus"/>
    <property type="evidence" value="ECO:0007669"/>
    <property type="project" value="UniProtKB-SubCell"/>
</dbReference>
<keyword evidence="5" id="KW-0539">Nucleus</keyword>
<dbReference type="PROSITE" id="PS50888">
    <property type="entry name" value="BHLH"/>
    <property type="match status" value="1"/>
</dbReference>
<evidence type="ECO:0000259" key="7">
    <source>
        <dbReference type="PROSITE" id="PS50888"/>
    </source>
</evidence>
<dbReference type="Proteomes" id="UP001443914">
    <property type="component" value="Unassembled WGS sequence"/>
</dbReference>
<evidence type="ECO:0000313" key="8">
    <source>
        <dbReference type="EMBL" id="KAK9699172.1"/>
    </source>
</evidence>
<evidence type="ECO:0000313" key="9">
    <source>
        <dbReference type="Proteomes" id="UP001443914"/>
    </source>
</evidence>
<evidence type="ECO:0000256" key="4">
    <source>
        <dbReference type="ARBA" id="ARBA00023163"/>
    </source>
</evidence>
<dbReference type="SMART" id="SM00353">
    <property type="entry name" value="HLH"/>
    <property type="match status" value="1"/>
</dbReference>
<protein>
    <recommendedName>
        <fullName evidence="7">BHLH domain-containing protein</fullName>
    </recommendedName>
</protein>
<dbReference type="GO" id="GO:0003700">
    <property type="term" value="F:DNA-binding transcription factor activity"/>
    <property type="evidence" value="ECO:0007669"/>
    <property type="project" value="InterPro"/>
</dbReference>
<feature type="domain" description="BHLH" evidence="7">
    <location>
        <begin position="55"/>
        <end position="104"/>
    </location>
</feature>
<name>A0AAW1J7V4_SAPOF</name>
<dbReference type="Gene3D" id="4.10.280.10">
    <property type="entry name" value="Helix-loop-helix DNA-binding domain"/>
    <property type="match status" value="1"/>
</dbReference>
<dbReference type="GO" id="GO:0003677">
    <property type="term" value="F:DNA binding"/>
    <property type="evidence" value="ECO:0007669"/>
    <property type="project" value="UniProtKB-KW"/>
</dbReference>
<organism evidence="8 9">
    <name type="scientific">Saponaria officinalis</name>
    <name type="common">Common soapwort</name>
    <name type="synonym">Lychnis saponaria</name>
    <dbReference type="NCBI Taxonomy" id="3572"/>
    <lineage>
        <taxon>Eukaryota</taxon>
        <taxon>Viridiplantae</taxon>
        <taxon>Streptophyta</taxon>
        <taxon>Embryophyta</taxon>
        <taxon>Tracheophyta</taxon>
        <taxon>Spermatophyta</taxon>
        <taxon>Magnoliopsida</taxon>
        <taxon>eudicotyledons</taxon>
        <taxon>Gunneridae</taxon>
        <taxon>Pentapetalae</taxon>
        <taxon>Caryophyllales</taxon>
        <taxon>Caryophyllaceae</taxon>
        <taxon>Caryophylleae</taxon>
        <taxon>Saponaria</taxon>
    </lineage>
</organism>
<comment type="subcellular location">
    <subcellularLocation>
        <location evidence="1">Nucleus</location>
    </subcellularLocation>
</comment>
<dbReference type="AlphaFoldDB" id="A0AAW1J7V4"/>
<evidence type="ECO:0000256" key="2">
    <source>
        <dbReference type="ARBA" id="ARBA00023015"/>
    </source>
</evidence>
<comment type="caution">
    <text evidence="8">The sequence shown here is derived from an EMBL/GenBank/DDBJ whole genome shotgun (WGS) entry which is preliminary data.</text>
</comment>
<dbReference type="InterPro" id="IPR036638">
    <property type="entry name" value="HLH_DNA-bd_sf"/>
</dbReference>
<accession>A0AAW1J7V4</accession>
<dbReference type="Pfam" id="PF00010">
    <property type="entry name" value="HLH"/>
    <property type="match status" value="1"/>
</dbReference>